<dbReference type="RefSeq" id="WP_209551833.1">
    <property type="nucleotide sequence ID" value="NZ_QFAY01000024.1"/>
</dbReference>
<organism evidence="1 2">
    <name type="scientific">Streptococcus panodentis</name>
    <dbReference type="NCBI Taxonomy" id="1581472"/>
    <lineage>
        <taxon>Bacteria</taxon>
        <taxon>Bacillati</taxon>
        <taxon>Bacillota</taxon>
        <taxon>Bacilli</taxon>
        <taxon>Lactobacillales</taxon>
        <taxon>Streptococcaceae</taxon>
        <taxon>Streptococcus</taxon>
    </lineage>
</organism>
<gene>
    <name evidence="1" type="ORF">DHL47_10710</name>
</gene>
<dbReference type="EMBL" id="QFAY01000024">
    <property type="protein sequence ID" value="MBP2621776.1"/>
    <property type="molecule type" value="Genomic_DNA"/>
</dbReference>
<accession>A0ABS5AZT4</accession>
<proteinExistence type="predicted"/>
<evidence type="ECO:0000313" key="2">
    <source>
        <dbReference type="Proteomes" id="UP001519349"/>
    </source>
</evidence>
<name>A0ABS5AZT4_9STRE</name>
<sequence>MVFVREDIPEEYWGMLKEKGLYNEYTYLDMWTADKEREIYLWMTRFPDRDDESADYVLLWKNQVIELNVTTTDTSQDEPIWDEHYKQILKKGIIRKKVNSIKIPESLVFEEIKLLEIINEVFQHTNKECEIIFDSIAKPVVR</sequence>
<protein>
    <submittedName>
        <fullName evidence="1">Uncharacterized protein</fullName>
    </submittedName>
</protein>
<evidence type="ECO:0000313" key="1">
    <source>
        <dbReference type="EMBL" id="MBP2621776.1"/>
    </source>
</evidence>
<reference evidence="1 2" key="1">
    <citation type="submission" date="2018-05" db="EMBL/GenBank/DDBJ databases">
        <title>Draft genome sequence of Streptococcus panodentis CCUG 70867T.</title>
        <authorList>
            <person name="Salva-Serra F."/>
            <person name="Mendez V."/>
            <person name="Jaen-Luchoro D."/>
            <person name="Gonzales-Siles L."/>
            <person name="Karlsson R."/>
            <person name="Engstrom-Jakobsson H."/>
            <person name="Busquets A."/>
            <person name="Gomila M."/>
            <person name="Pineiro-Iglesias B."/>
            <person name="Bennasar-Figueras A."/>
            <person name="Seeger M."/>
            <person name="Moore E."/>
        </authorList>
    </citation>
    <scope>NUCLEOTIDE SEQUENCE [LARGE SCALE GENOMIC DNA]</scope>
    <source>
        <strain evidence="1 2">CCUG 70867</strain>
    </source>
</reference>
<dbReference type="Proteomes" id="UP001519349">
    <property type="component" value="Unassembled WGS sequence"/>
</dbReference>
<comment type="caution">
    <text evidence="1">The sequence shown here is derived from an EMBL/GenBank/DDBJ whole genome shotgun (WGS) entry which is preliminary data.</text>
</comment>
<keyword evidence="2" id="KW-1185">Reference proteome</keyword>